<comment type="caution">
    <text evidence="2">The sequence shown here is derived from an EMBL/GenBank/DDBJ whole genome shotgun (WGS) entry which is preliminary data.</text>
</comment>
<dbReference type="NCBIfam" id="NF033573">
    <property type="entry name" value="transpos_IS200"/>
    <property type="match status" value="1"/>
</dbReference>
<protein>
    <submittedName>
        <fullName evidence="2">IS200/IS605 family transposase</fullName>
    </submittedName>
</protein>
<dbReference type="InterPro" id="IPR002686">
    <property type="entry name" value="Transposase_17"/>
</dbReference>
<sequence length="134" mass="15685">MQLSTGSHCVFNLKAHLIFVVAYRRKVISSTILERLKEIFADLCQRDQVRFLECSGEEDHVHLLISYPPTICLSNPVRKLKTISSLKIRQEFFNQIRRMLWGKRFWTKSYCVISVGDGATTAIIERYIKNHRLN</sequence>
<evidence type="ECO:0000313" key="3">
    <source>
        <dbReference type="Proteomes" id="UP000472580"/>
    </source>
</evidence>
<proteinExistence type="predicted"/>
<organism evidence="2 3">
    <name type="scientific">Parasutterella muris</name>
    <dbReference type="NCBI Taxonomy" id="2565572"/>
    <lineage>
        <taxon>Bacteria</taxon>
        <taxon>Pseudomonadati</taxon>
        <taxon>Pseudomonadota</taxon>
        <taxon>Betaproteobacteria</taxon>
        <taxon>Burkholderiales</taxon>
        <taxon>Sutterellaceae</taxon>
        <taxon>Parasutterella</taxon>
    </lineage>
</organism>
<name>A0A6L6YEL3_9BURK</name>
<feature type="domain" description="Transposase IS200-like" evidence="1">
    <location>
        <begin position="10"/>
        <end position="131"/>
    </location>
</feature>
<dbReference type="Pfam" id="PF01797">
    <property type="entry name" value="Y1_Tnp"/>
    <property type="match status" value="1"/>
</dbReference>
<dbReference type="SMART" id="SM01321">
    <property type="entry name" value="Y1_Tnp"/>
    <property type="match status" value="1"/>
</dbReference>
<dbReference type="EMBL" id="WSRP01000003">
    <property type="protein sequence ID" value="MVX55834.1"/>
    <property type="molecule type" value="Genomic_DNA"/>
</dbReference>
<dbReference type="InterPro" id="IPR036515">
    <property type="entry name" value="Transposase_17_sf"/>
</dbReference>
<dbReference type="RefSeq" id="WP_160334271.1">
    <property type="nucleotide sequence ID" value="NZ_CALPCV010000006.1"/>
</dbReference>
<evidence type="ECO:0000313" key="2">
    <source>
        <dbReference type="EMBL" id="MVX55834.1"/>
    </source>
</evidence>
<accession>A0A6L6YEL3</accession>
<dbReference type="OrthoDB" id="9798161at2"/>
<keyword evidence="3" id="KW-1185">Reference proteome</keyword>
<dbReference type="GO" id="GO:0006313">
    <property type="term" value="P:DNA transposition"/>
    <property type="evidence" value="ECO:0007669"/>
    <property type="project" value="InterPro"/>
</dbReference>
<dbReference type="Gene3D" id="3.30.70.1290">
    <property type="entry name" value="Transposase IS200-like"/>
    <property type="match status" value="1"/>
</dbReference>
<reference evidence="2 3" key="1">
    <citation type="submission" date="2019-12" db="EMBL/GenBank/DDBJ databases">
        <title>Microbes associate with the intestines of laboratory mice.</title>
        <authorList>
            <person name="Navarre W."/>
            <person name="Wong E."/>
        </authorList>
    </citation>
    <scope>NUCLEOTIDE SEQUENCE [LARGE SCALE GENOMIC DNA]</scope>
    <source>
        <strain evidence="2 3">NM82_D38</strain>
    </source>
</reference>
<dbReference type="AlphaFoldDB" id="A0A6L6YEL3"/>
<dbReference type="PANTHER" id="PTHR33360">
    <property type="entry name" value="TRANSPOSASE FOR INSERTION SEQUENCE ELEMENT IS200"/>
    <property type="match status" value="1"/>
</dbReference>
<dbReference type="SUPFAM" id="SSF143422">
    <property type="entry name" value="Transposase IS200-like"/>
    <property type="match status" value="1"/>
</dbReference>
<dbReference type="PANTHER" id="PTHR33360:SF2">
    <property type="entry name" value="TRANSPOSASE FOR INSERTION SEQUENCE ELEMENT IS200"/>
    <property type="match status" value="1"/>
</dbReference>
<dbReference type="GO" id="GO:0004803">
    <property type="term" value="F:transposase activity"/>
    <property type="evidence" value="ECO:0007669"/>
    <property type="project" value="InterPro"/>
</dbReference>
<evidence type="ECO:0000259" key="1">
    <source>
        <dbReference type="SMART" id="SM01321"/>
    </source>
</evidence>
<gene>
    <name evidence="2" type="primary">tnpA</name>
    <name evidence="2" type="ORF">E5987_01255</name>
</gene>
<dbReference type="GO" id="GO:0003677">
    <property type="term" value="F:DNA binding"/>
    <property type="evidence" value="ECO:0007669"/>
    <property type="project" value="InterPro"/>
</dbReference>
<dbReference type="Proteomes" id="UP000472580">
    <property type="component" value="Unassembled WGS sequence"/>
</dbReference>